<dbReference type="EMBL" id="VJWX01000664">
    <property type="protein sequence ID" value="TVT19094.1"/>
    <property type="molecule type" value="Genomic_DNA"/>
</dbReference>
<proteinExistence type="predicted"/>
<feature type="DNA-binding region" description="H-T-H motif" evidence="2">
    <location>
        <begin position="45"/>
        <end position="64"/>
    </location>
</feature>
<comment type="caution">
    <text evidence="4">The sequence shown here is derived from an EMBL/GenBank/DDBJ whole genome shotgun (WGS) entry which is preliminary data.</text>
</comment>
<dbReference type="InterPro" id="IPR001647">
    <property type="entry name" value="HTH_TetR"/>
</dbReference>
<dbReference type="InterPro" id="IPR009057">
    <property type="entry name" value="Homeodomain-like_sf"/>
</dbReference>
<keyword evidence="1 2" id="KW-0238">DNA-binding</keyword>
<dbReference type="Pfam" id="PF00440">
    <property type="entry name" value="TetR_N"/>
    <property type="match status" value="1"/>
</dbReference>
<name>A0A558A488_9PSEU</name>
<evidence type="ECO:0000256" key="1">
    <source>
        <dbReference type="ARBA" id="ARBA00023125"/>
    </source>
</evidence>
<dbReference type="GO" id="GO:0000976">
    <property type="term" value="F:transcription cis-regulatory region binding"/>
    <property type="evidence" value="ECO:0007669"/>
    <property type="project" value="TreeGrafter"/>
</dbReference>
<evidence type="ECO:0000256" key="2">
    <source>
        <dbReference type="PROSITE-ProRule" id="PRU00335"/>
    </source>
</evidence>
<accession>A0A558A488</accession>
<evidence type="ECO:0000313" key="5">
    <source>
        <dbReference type="Proteomes" id="UP000320011"/>
    </source>
</evidence>
<dbReference type="InterPro" id="IPR050109">
    <property type="entry name" value="HTH-type_TetR-like_transc_reg"/>
</dbReference>
<dbReference type="PANTHER" id="PTHR30055">
    <property type="entry name" value="HTH-TYPE TRANSCRIPTIONAL REGULATOR RUTR"/>
    <property type="match status" value="1"/>
</dbReference>
<dbReference type="Proteomes" id="UP000320011">
    <property type="component" value="Unassembled WGS sequence"/>
</dbReference>
<sequence length="212" mass="23136">MGAMRTPAKQDWKGVSAAERREQRRSRLLDAAAELLGTEGVTAVTIRATCRTAKLTERYFYEEFDGRDALLTATYDRSAVRVIAALREAIPPGITGLRARARAGVSGLLDYFARHPADARILVIEAVREPVLTRRGTEATILLMSLVTGEKADPVDEILTGTVLGAGLGVLFAAWLDGQLPVDRERFVEHATCLIEHAVRVSSHPEDQTTEA</sequence>
<organism evidence="4 5">
    <name type="scientific">Amycolatopsis rhizosphaerae</name>
    <dbReference type="NCBI Taxonomy" id="2053003"/>
    <lineage>
        <taxon>Bacteria</taxon>
        <taxon>Bacillati</taxon>
        <taxon>Actinomycetota</taxon>
        <taxon>Actinomycetes</taxon>
        <taxon>Pseudonocardiales</taxon>
        <taxon>Pseudonocardiaceae</taxon>
        <taxon>Amycolatopsis</taxon>
    </lineage>
</organism>
<dbReference type="OrthoDB" id="3783612at2"/>
<dbReference type="SUPFAM" id="SSF46689">
    <property type="entry name" value="Homeodomain-like"/>
    <property type="match status" value="1"/>
</dbReference>
<keyword evidence="5" id="KW-1185">Reference proteome</keyword>
<gene>
    <name evidence="4" type="ORF">FNH05_35185</name>
</gene>
<reference evidence="4 5" key="1">
    <citation type="submission" date="2019-07" db="EMBL/GenBank/DDBJ databases">
        <authorList>
            <person name="Duangmal K."/>
            <person name="Teo W.F.A."/>
        </authorList>
    </citation>
    <scope>NUCLEOTIDE SEQUENCE [LARGE SCALE GENOMIC DNA]</scope>
    <source>
        <strain evidence="4 5">TBRC 6029</strain>
    </source>
</reference>
<protein>
    <submittedName>
        <fullName evidence="4">TetR/AcrR family transcriptional regulator</fullName>
    </submittedName>
</protein>
<dbReference type="GO" id="GO:0003700">
    <property type="term" value="F:DNA-binding transcription factor activity"/>
    <property type="evidence" value="ECO:0007669"/>
    <property type="project" value="TreeGrafter"/>
</dbReference>
<dbReference type="AlphaFoldDB" id="A0A558A488"/>
<dbReference type="PANTHER" id="PTHR30055:SF209">
    <property type="entry name" value="POSSIBLE TRANSCRIPTIONAL REGULATORY PROTEIN (PROBABLY TETR-FAMILY)"/>
    <property type="match status" value="1"/>
</dbReference>
<dbReference type="PROSITE" id="PS50977">
    <property type="entry name" value="HTH_TETR_2"/>
    <property type="match status" value="1"/>
</dbReference>
<evidence type="ECO:0000313" key="4">
    <source>
        <dbReference type="EMBL" id="TVT19094.1"/>
    </source>
</evidence>
<dbReference type="Gene3D" id="1.10.357.10">
    <property type="entry name" value="Tetracycline Repressor, domain 2"/>
    <property type="match status" value="1"/>
</dbReference>
<feature type="domain" description="HTH tetR-type" evidence="3">
    <location>
        <begin position="22"/>
        <end position="82"/>
    </location>
</feature>
<evidence type="ECO:0000259" key="3">
    <source>
        <dbReference type="PROSITE" id="PS50977"/>
    </source>
</evidence>
<reference evidence="4 5" key="2">
    <citation type="submission" date="2019-08" db="EMBL/GenBank/DDBJ databases">
        <title>Amycolatopsis acidicola sp. nov., isolated from peat swamp forest soil.</title>
        <authorList>
            <person name="Srisuk N."/>
        </authorList>
    </citation>
    <scope>NUCLEOTIDE SEQUENCE [LARGE SCALE GENOMIC DNA]</scope>
    <source>
        <strain evidence="4 5">TBRC 6029</strain>
    </source>
</reference>
<dbReference type="RefSeq" id="WP_144593163.1">
    <property type="nucleotide sequence ID" value="NZ_VJWX01000664.1"/>
</dbReference>